<accession>A0ABT7HHV2</accession>
<reference evidence="2 3" key="1">
    <citation type="submission" date="2023-05" db="EMBL/GenBank/DDBJ databases">
        <title>Marinobacter albus sp. nov., a marine bacterium isolated from sand in a coastal intertidal zone of huludao.</title>
        <authorList>
            <person name="Deng T."/>
        </authorList>
    </citation>
    <scope>NUCLEOTIDE SEQUENCE [LARGE SCALE GENOMIC DNA]</scope>
    <source>
        <strain evidence="2 3">M216</strain>
    </source>
</reference>
<protein>
    <submittedName>
        <fullName evidence="2">CYTH domain-containing protein</fullName>
    </submittedName>
</protein>
<dbReference type="RefSeq" id="WP_219868736.1">
    <property type="nucleotide sequence ID" value="NZ_JASSQD010000004.1"/>
</dbReference>
<dbReference type="EMBL" id="JASSQD010000004">
    <property type="protein sequence ID" value="MDK9559594.1"/>
    <property type="molecule type" value="Genomic_DNA"/>
</dbReference>
<dbReference type="CDD" id="cd07756">
    <property type="entry name" value="CYTH-like_Pase_CHAD"/>
    <property type="match status" value="1"/>
</dbReference>
<name>A0ABT7HHV2_9GAMM</name>
<dbReference type="SUPFAM" id="SSF55154">
    <property type="entry name" value="CYTH-like phosphatases"/>
    <property type="match status" value="1"/>
</dbReference>
<evidence type="ECO:0000313" key="3">
    <source>
        <dbReference type="Proteomes" id="UP001223547"/>
    </source>
</evidence>
<dbReference type="PANTHER" id="PTHR39569">
    <property type="entry name" value="INORGANIC TRIPHOSPHATASE"/>
    <property type="match status" value="1"/>
</dbReference>
<dbReference type="Proteomes" id="UP001223547">
    <property type="component" value="Unassembled WGS sequence"/>
</dbReference>
<keyword evidence="3" id="KW-1185">Reference proteome</keyword>
<proteinExistence type="predicted"/>
<dbReference type="InterPro" id="IPR039013">
    <property type="entry name" value="YgiF"/>
</dbReference>
<dbReference type="PROSITE" id="PS51707">
    <property type="entry name" value="CYTH"/>
    <property type="match status" value="1"/>
</dbReference>
<feature type="domain" description="CYTH" evidence="1">
    <location>
        <begin position="2"/>
        <end position="199"/>
    </location>
</feature>
<evidence type="ECO:0000313" key="2">
    <source>
        <dbReference type="EMBL" id="MDK9559594.1"/>
    </source>
</evidence>
<sequence length="287" mass="31648">MAEELEIKLTLKPEDLASALDWLLDQPEATRENKKVLINRYYDTPDAELNGQKAALRVRQSGDRFIQTLKTKGDFVAGAHRRQEWEWPLPSAELDLGLLAETPLAGQISLERLRTVFETNFERQIVMLHDDHSSIEVAIDRGQVLSGARFRPLNEVEFELKAGDSKALIGWAQKLASQVPVFLNLVSKAEQGYYLAGLYAPGPVVRAGEAKAISVTEFLHGLSLCWLTGEPFPLDQVDLTGVAATARRNGVGVQFENIIQSLKDSKVVADMLESVTLGQLQTALVAG</sequence>
<dbReference type="InterPro" id="IPR023577">
    <property type="entry name" value="CYTH_domain"/>
</dbReference>
<dbReference type="PANTHER" id="PTHR39569:SF1">
    <property type="entry name" value="INORGANIC TRIPHOSPHATASE"/>
    <property type="match status" value="1"/>
</dbReference>
<dbReference type="InterPro" id="IPR033469">
    <property type="entry name" value="CYTH-like_dom_sf"/>
</dbReference>
<dbReference type="Pfam" id="PF01928">
    <property type="entry name" value="CYTH"/>
    <property type="match status" value="1"/>
</dbReference>
<dbReference type="Gene3D" id="2.40.320.10">
    <property type="entry name" value="Hypothetical Protein Pfu-838710-001"/>
    <property type="match status" value="1"/>
</dbReference>
<evidence type="ECO:0000259" key="1">
    <source>
        <dbReference type="PROSITE" id="PS51707"/>
    </source>
</evidence>
<dbReference type="SMART" id="SM01118">
    <property type="entry name" value="CYTH"/>
    <property type="match status" value="1"/>
</dbReference>
<organism evidence="2 3">
    <name type="scientific">Marinobacter albus</name>
    <dbReference type="NCBI Taxonomy" id="3030833"/>
    <lineage>
        <taxon>Bacteria</taxon>
        <taxon>Pseudomonadati</taxon>
        <taxon>Pseudomonadota</taxon>
        <taxon>Gammaproteobacteria</taxon>
        <taxon>Pseudomonadales</taxon>
        <taxon>Marinobacteraceae</taxon>
        <taxon>Marinobacter</taxon>
    </lineage>
</organism>
<gene>
    <name evidence="2" type="ORF">QQF73_18305</name>
</gene>
<comment type="caution">
    <text evidence="2">The sequence shown here is derived from an EMBL/GenBank/DDBJ whole genome shotgun (WGS) entry which is preliminary data.</text>
</comment>